<comment type="similarity">
    <text evidence="4 9">Belongs to the UbiA prenyltransferase family.</text>
</comment>
<dbReference type="CDD" id="cd13959">
    <property type="entry name" value="PT_UbiA_COQ2"/>
    <property type="match status" value="1"/>
</dbReference>
<dbReference type="HAMAP" id="MF_01635">
    <property type="entry name" value="UbiA"/>
    <property type="match status" value="1"/>
</dbReference>
<evidence type="ECO:0000256" key="6">
    <source>
        <dbReference type="ARBA" id="ARBA00022692"/>
    </source>
</evidence>
<evidence type="ECO:0000256" key="9">
    <source>
        <dbReference type="HAMAP-Rule" id="MF_03189"/>
    </source>
</evidence>
<dbReference type="InterPro" id="IPR000537">
    <property type="entry name" value="UbiA_prenyltransferase"/>
</dbReference>
<evidence type="ECO:0000256" key="4">
    <source>
        <dbReference type="ARBA" id="ARBA00005985"/>
    </source>
</evidence>
<dbReference type="InterPro" id="IPR030470">
    <property type="entry name" value="UbiA_prenylTrfase_CS"/>
</dbReference>
<evidence type="ECO:0000256" key="7">
    <source>
        <dbReference type="ARBA" id="ARBA00022989"/>
    </source>
</evidence>
<keyword evidence="12" id="KW-1185">Reference proteome</keyword>
<dbReference type="AlphaFoldDB" id="A0ABD3M583"/>
<keyword evidence="7 9" id="KW-1133">Transmembrane helix</keyword>
<gene>
    <name evidence="11" type="ORF">ACHAWU_008906</name>
</gene>
<dbReference type="Gene3D" id="1.10.357.140">
    <property type="entry name" value="UbiA prenyltransferase"/>
    <property type="match status" value="1"/>
</dbReference>
<dbReference type="PROSITE" id="PS00943">
    <property type="entry name" value="UBIA"/>
    <property type="match status" value="1"/>
</dbReference>
<comment type="catalytic activity">
    <reaction evidence="9">
        <text>an all-trans-polyprenyl diphosphate + 4-hydroxybenzoate = a 4-hydroxy-3-(all-trans-polyprenyl)benzoate + diphosphate</text>
        <dbReference type="Rhea" id="RHEA:44504"/>
        <dbReference type="Rhea" id="RHEA-COMP:9514"/>
        <dbReference type="Rhea" id="RHEA-COMP:9564"/>
        <dbReference type="ChEBI" id="CHEBI:17879"/>
        <dbReference type="ChEBI" id="CHEBI:33019"/>
        <dbReference type="ChEBI" id="CHEBI:58914"/>
        <dbReference type="ChEBI" id="CHEBI:78396"/>
        <dbReference type="EC" id="2.5.1.39"/>
    </reaction>
</comment>
<dbReference type="Gene3D" id="1.20.120.1780">
    <property type="entry name" value="UbiA prenyltransferase"/>
    <property type="match status" value="1"/>
</dbReference>
<feature type="compositionally biased region" description="Low complexity" evidence="10">
    <location>
        <begin position="122"/>
        <end position="145"/>
    </location>
</feature>
<evidence type="ECO:0000256" key="10">
    <source>
        <dbReference type="SAM" id="MobiDB-lite"/>
    </source>
</evidence>
<dbReference type="PANTHER" id="PTHR11048">
    <property type="entry name" value="PRENYLTRANSFERASES"/>
    <property type="match status" value="1"/>
</dbReference>
<evidence type="ECO:0000256" key="5">
    <source>
        <dbReference type="ARBA" id="ARBA00022679"/>
    </source>
</evidence>
<evidence type="ECO:0000313" key="11">
    <source>
        <dbReference type="EMBL" id="KAL3759204.1"/>
    </source>
</evidence>
<keyword evidence="5 9" id="KW-0808">Transferase</keyword>
<keyword evidence="6 9" id="KW-0812">Transmembrane</keyword>
<protein>
    <recommendedName>
        <fullName evidence="9">4-hydroxybenzoate polyprenyltransferase, mitochondrial</fullName>
        <shortName evidence="9">4-HB polyprenyltransferase</shortName>
        <ecNumber evidence="9">2.5.1.39</ecNumber>
    </recommendedName>
    <alternativeName>
        <fullName evidence="9">Para-hydroxybenzoate--polyprenyltransferase</fullName>
        <shortName evidence="9">PHB:PPT</shortName>
        <shortName evidence="9">PHB:polyprenyltransferase</shortName>
    </alternativeName>
</protein>
<sequence length="639" mass="68891">MSFTGITTAAARQQHHRRHYRTLSTAVILCPGSSSWASVSASASVSTNRRRIFNFNVGAARRWSSSSLSWFSLRLGSSTCSTQLSMDQWNLLSRNSSWHHQLLSWRRNNYHHVNLCARYFSSSSSSSQKPTSSTSSALTNNNGSNEKLKKNLTTTCSNDGVNINGAIAASSISHQVDITDESASTTTSHYPNNQQTCQPSSSKPFIAINQNNDNSFFFSSLLPSSLHPYARLSRLDKPIGTFLLLHPCLWSVALASSSASSSLVSTTMLPTVSEVTSSLPPSTAIASSSEPNVGEIANNTTSVTTDLLHHLPLLDNILPNITPFLSLCTTFALGSFIMRSAGCTINDMWDASYDKNVERTKSRPLASGEITHLQAGQFLVVQLLAGLGVLVSLPHVEECMIWGVASLPLVVAYPLMKRYTHFPQVVLGMTFNWGAVLGWVAVRGGGEAIDWTIVGPLYVAGIAWTVVYDTLYAHQDKKDDAKLGLKSTALTFGDRWTKPILTGCAGVAWGGWMMAGYHCGFGTTADVVTLSALLGQEGDIASATTAAFAAQYAYYAGVSAAASHLLWQIYTADLQNANNLAYRFKSNNLVGWIVFGSCCVAAGGSNLTAKSHYFGATLGCIASRLWVTNNEANSESYDI</sequence>
<evidence type="ECO:0000256" key="1">
    <source>
        <dbReference type="ARBA" id="ARBA00001946"/>
    </source>
</evidence>
<proteinExistence type="inferred from homology"/>
<dbReference type="InterPro" id="IPR006370">
    <property type="entry name" value="HB_polyprenyltransferase-like"/>
</dbReference>
<keyword evidence="8 9" id="KW-0472">Membrane</keyword>
<dbReference type="EMBL" id="JALLBG020000209">
    <property type="protein sequence ID" value="KAL3759204.1"/>
    <property type="molecule type" value="Genomic_DNA"/>
</dbReference>
<evidence type="ECO:0000313" key="12">
    <source>
        <dbReference type="Proteomes" id="UP001530293"/>
    </source>
</evidence>
<evidence type="ECO:0000256" key="3">
    <source>
        <dbReference type="ARBA" id="ARBA00005179"/>
    </source>
</evidence>
<comment type="pathway">
    <text evidence="9">Cofactor biosynthesis; ubiquinone biosynthesis.</text>
</comment>
<dbReference type="GO" id="GO:0005743">
    <property type="term" value="C:mitochondrial inner membrane"/>
    <property type="evidence" value="ECO:0007669"/>
    <property type="project" value="UniProtKB-SubCell"/>
</dbReference>
<dbReference type="Proteomes" id="UP001530293">
    <property type="component" value="Unassembled WGS sequence"/>
</dbReference>
<dbReference type="PANTHER" id="PTHR11048:SF28">
    <property type="entry name" value="4-HYDROXYBENZOATE POLYPRENYLTRANSFERASE, MITOCHONDRIAL"/>
    <property type="match status" value="1"/>
</dbReference>
<comment type="function">
    <text evidence="9">Catalyzes the prenylation of para-hydroxybenzoate (PHB) with an all-trans polyprenyl group. Mediates the second step in the final reaction sequence of coenzyme Q (CoQ) biosynthesis, which is the condensation of the polyisoprenoid side chain with PHB, generating the first membrane-bound Q intermediate.</text>
</comment>
<dbReference type="GO" id="GO:0008412">
    <property type="term" value="F:4-hydroxybenzoate polyprenyltransferase activity"/>
    <property type="evidence" value="ECO:0007669"/>
    <property type="project" value="UniProtKB-EC"/>
</dbReference>
<keyword evidence="9" id="KW-0831">Ubiquinone biosynthesis</keyword>
<dbReference type="GO" id="GO:0006744">
    <property type="term" value="P:ubiquinone biosynthetic process"/>
    <property type="evidence" value="ECO:0007669"/>
    <property type="project" value="UniProtKB-UniRule"/>
</dbReference>
<keyword evidence="9" id="KW-0496">Mitochondrion</keyword>
<comment type="pathway">
    <text evidence="3">Secondary metabolite biosynthesis.</text>
</comment>
<dbReference type="FunFam" id="1.10.357.140:FF:000008">
    <property type="entry name" value="4-hydroxybenzoate octaprenyltransferase"/>
    <property type="match status" value="1"/>
</dbReference>
<name>A0ABD3M583_9STRA</name>
<feature type="region of interest" description="Disordered" evidence="10">
    <location>
        <begin position="180"/>
        <end position="200"/>
    </location>
</feature>
<dbReference type="InterPro" id="IPR039653">
    <property type="entry name" value="Prenyltransferase"/>
</dbReference>
<dbReference type="FunFam" id="1.20.120.1780:FF:000001">
    <property type="entry name" value="4-hydroxybenzoate octaprenyltransferase"/>
    <property type="match status" value="1"/>
</dbReference>
<dbReference type="Pfam" id="PF01040">
    <property type="entry name" value="UbiA"/>
    <property type="match status" value="1"/>
</dbReference>
<comment type="subcellular location">
    <subcellularLocation>
        <location evidence="2">Membrane</location>
        <topology evidence="2">Multi-pass membrane protein</topology>
    </subcellularLocation>
    <subcellularLocation>
        <location evidence="9">Mitochondrion inner membrane</location>
        <topology evidence="9">Multi-pass membrane protein</topology>
        <orientation evidence="9">Matrix side</orientation>
    </subcellularLocation>
</comment>
<keyword evidence="9" id="KW-0999">Mitochondrion inner membrane</keyword>
<accession>A0ABD3M583</accession>
<dbReference type="GO" id="GO:0008299">
    <property type="term" value="P:isoprenoid biosynthetic process"/>
    <property type="evidence" value="ECO:0007669"/>
    <property type="project" value="UniProtKB-UniRule"/>
</dbReference>
<evidence type="ECO:0000256" key="2">
    <source>
        <dbReference type="ARBA" id="ARBA00004141"/>
    </source>
</evidence>
<comment type="cofactor">
    <cofactor evidence="1 9">
        <name>Mg(2+)</name>
        <dbReference type="ChEBI" id="CHEBI:18420"/>
    </cofactor>
</comment>
<keyword evidence="9" id="KW-0414">Isoprene biosynthesis</keyword>
<organism evidence="11 12">
    <name type="scientific">Discostella pseudostelligera</name>
    <dbReference type="NCBI Taxonomy" id="259834"/>
    <lineage>
        <taxon>Eukaryota</taxon>
        <taxon>Sar</taxon>
        <taxon>Stramenopiles</taxon>
        <taxon>Ochrophyta</taxon>
        <taxon>Bacillariophyta</taxon>
        <taxon>Coscinodiscophyceae</taxon>
        <taxon>Thalassiosirophycidae</taxon>
        <taxon>Stephanodiscales</taxon>
        <taxon>Stephanodiscaceae</taxon>
        <taxon>Discostella</taxon>
    </lineage>
</organism>
<dbReference type="EC" id="2.5.1.39" evidence="9"/>
<reference evidence="11 12" key="1">
    <citation type="submission" date="2024-10" db="EMBL/GenBank/DDBJ databases">
        <title>Updated reference genomes for cyclostephanoid diatoms.</title>
        <authorList>
            <person name="Roberts W.R."/>
            <person name="Alverson A.J."/>
        </authorList>
    </citation>
    <scope>NUCLEOTIDE SEQUENCE [LARGE SCALE GENOMIC DNA]</scope>
    <source>
        <strain evidence="11 12">AJA232-27</strain>
    </source>
</reference>
<evidence type="ECO:0000256" key="8">
    <source>
        <dbReference type="ARBA" id="ARBA00023136"/>
    </source>
</evidence>
<dbReference type="InterPro" id="IPR044878">
    <property type="entry name" value="UbiA_sf"/>
</dbReference>
<feature type="region of interest" description="Disordered" evidence="10">
    <location>
        <begin position="122"/>
        <end position="151"/>
    </location>
</feature>
<comment type="caution">
    <text evidence="11">The sequence shown here is derived from an EMBL/GenBank/DDBJ whole genome shotgun (WGS) entry which is preliminary data.</text>
</comment>